<dbReference type="AlphaFoldDB" id="D6PJM2"/>
<dbReference type="CDD" id="cd00298">
    <property type="entry name" value="ACD_sHsps_p23-like"/>
    <property type="match status" value="1"/>
</dbReference>
<dbReference type="EMBL" id="GU943111">
    <property type="protein sequence ID" value="ADD95923.1"/>
    <property type="molecule type" value="Genomic_DNA"/>
</dbReference>
<organism evidence="1">
    <name type="scientific">uncultured organism MedDCM-OCT-S04-C1</name>
    <dbReference type="NCBI Taxonomy" id="743604"/>
    <lineage>
        <taxon>unclassified sequences</taxon>
        <taxon>environmental samples</taxon>
    </lineage>
</organism>
<protein>
    <recommendedName>
        <fullName evidence="2">ArsA HSP20-like domain-containing protein</fullName>
    </recommendedName>
</protein>
<evidence type="ECO:0008006" key="2">
    <source>
        <dbReference type="Google" id="ProtNLM"/>
    </source>
</evidence>
<reference evidence="1" key="1">
    <citation type="journal article" date="2010" name="ISME J.">
        <title>Metagenome of the Mediterranean deep chlorophyll maximum studied by direct and fosmid library 454 pyrosequencing.</title>
        <authorList>
            <person name="Ghai R."/>
            <person name="Martin-Cuadrado A.B."/>
            <person name="Molto A.G."/>
            <person name="Heredia I.G."/>
            <person name="Cabrera R."/>
            <person name="Martin J."/>
            <person name="Verdu M."/>
            <person name="Deschamps P."/>
            <person name="Moreira D."/>
            <person name="Lopez-Garcia P."/>
            <person name="Mira A."/>
            <person name="Rodriguez-Valera F."/>
        </authorList>
    </citation>
    <scope>NUCLEOTIDE SEQUENCE</scope>
</reference>
<evidence type="ECO:0000313" key="1">
    <source>
        <dbReference type="EMBL" id="ADD95923.1"/>
    </source>
</evidence>
<accession>D6PJM2</accession>
<proteinExistence type="predicted"/>
<name>D6PJM2_9ZZZZ</name>
<sequence>MEEWEQVEIEVVTDGLDASPSELHAAFEMSGDHLNEVRDRHTMMLVSSGEIPESHMAEIAPERRLNWIVDELNGKRHTNGLTIPLQGADASSIDLAKGDIDGHSILKLRVGENFVRNLPLPADIDSIKATLKGGVLDLSW</sequence>